<dbReference type="GO" id="GO:0043683">
    <property type="term" value="P:type IV pilus assembly"/>
    <property type="evidence" value="ECO:0007669"/>
    <property type="project" value="InterPro"/>
</dbReference>
<protein>
    <submittedName>
        <fullName evidence="2">Type IV pilus assembly protein PilE</fullName>
    </submittedName>
</protein>
<dbReference type="InterPro" id="IPR031982">
    <property type="entry name" value="PilE-like"/>
</dbReference>
<dbReference type="Gene3D" id="3.30.700.10">
    <property type="entry name" value="Glycoprotein, Type 4 Pilin"/>
    <property type="match status" value="1"/>
</dbReference>
<keyword evidence="1" id="KW-0472">Membrane</keyword>
<feature type="transmembrane region" description="Helical" evidence="1">
    <location>
        <begin position="21"/>
        <end position="42"/>
    </location>
</feature>
<dbReference type="SUPFAM" id="SSF54523">
    <property type="entry name" value="Pili subunits"/>
    <property type="match status" value="1"/>
</dbReference>
<organism evidence="2 3">
    <name type="scientific">Vreelandella aquamarina</name>
    <dbReference type="NCBI Taxonomy" id="77097"/>
    <lineage>
        <taxon>Bacteria</taxon>
        <taxon>Pseudomonadati</taxon>
        <taxon>Pseudomonadota</taxon>
        <taxon>Gammaproteobacteria</taxon>
        <taxon>Oceanospirillales</taxon>
        <taxon>Halomonadaceae</taxon>
        <taxon>Vreelandella</taxon>
    </lineage>
</organism>
<name>A0A1H8P0Q8_9GAMM</name>
<evidence type="ECO:0000313" key="3">
    <source>
        <dbReference type="Proteomes" id="UP000199493"/>
    </source>
</evidence>
<proteinExistence type="predicted"/>
<accession>A0A1H8P0Q8</accession>
<gene>
    <name evidence="2" type="ORF">SAMN04490369_10757</name>
</gene>
<keyword evidence="1" id="KW-0812">Transmembrane</keyword>
<evidence type="ECO:0000313" key="2">
    <source>
        <dbReference type="EMBL" id="SEO35479.1"/>
    </source>
</evidence>
<dbReference type="Pfam" id="PF16732">
    <property type="entry name" value="ComP_DUS"/>
    <property type="match status" value="1"/>
</dbReference>
<evidence type="ECO:0000256" key="1">
    <source>
        <dbReference type="SAM" id="Phobius"/>
    </source>
</evidence>
<reference evidence="2 3" key="1">
    <citation type="submission" date="2016-10" db="EMBL/GenBank/DDBJ databases">
        <authorList>
            <person name="de Groot N.N."/>
        </authorList>
    </citation>
    <scope>NUCLEOTIDE SEQUENCE [LARGE SCALE GENOMIC DNA]</scope>
    <source>
        <strain evidence="2 3">558</strain>
    </source>
</reference>
<dbReference type="InterPro" id="IPR012902">
    <property type="entry name" value="N_methyl_site"/>
</dbReference>
<dbReference type="AlphaFoldDB" id="A0A1H8P0Q8"/>
<dbReference type="STRING" id="77097.SAMN04490369_10757"/>
<keyword evidence="1" id="KW-1133">Transmembrane helix</keyword>
<dbReference type="Pfam" id="PF07963">
    <property type="entry name" value="N_methyl"/>
    <property type="match status" value="1"/>
</dbReference>
<dbReference type="InterPro" id="IPR045584">
    <property type="entry name" value="Pilin-like"/>
</dbReference>
<sequence>MTYGFNRRVGDYGKHQRGFTLIELLIAVVIIGIIASIAYPSYTRYVERSVRSDGQTALLQAASEMERCYSRDYTYAECDLEMTLSPSGHYAISVASGSQSDGGYILTATTQRSDGCDEDLTLNAKGGRAPEACW</sequence>
<dbReference type="NCBIfam" id="TIGR02532">
    <property type="entry name" value="IV_pilin_GFxxxE"/>
    <property type="match status" value="1"/>
</dbReference>
<dbReference type="Proteomes" id="UP000199493">
    <property type="component" value="Unassembled WGS sequence"/>
</dbReference>
<dbReference type="PROSITE" id="PS00409">
    <property type="entry name" value="PROKAR_NTER_METHYL"/>
    <property type="match status" value="1"/>
</dbReference>
<dbReference type="EMBL" id="FODB01000075">
    <property type="protein sequence ID" value="SEO35479.1"/>
    <property type="molecule type" value="Genomic_DNA"/>
</dbReference>